<evidence type="ECO:0000313" key="3">
    <source>
        <dbReference type="Proteomes" id="UP000803844"/>
    </source>
</evidence>
<feature type="compositionally biased region" description="Polar residues" evidence="1">
    <location>
        <begin position="47"/>
        <end position="64"/>
    </location>
</feature>
<accession>A0A9P4Y9D4</accession>
<organism evidence="2 3">
    <name type="scientific">Cryphonectria parasitica (strain ATCC 38755 / EP155)</name>
    <dbReference type="NCBI Taxonomy" id="660469"/>
    <lineage>
        <taxon>Eukaryota</taxon>
        <taxon>Fungi</taxon>
        <taxon>Dikarya</taxon>
        <taxon>Ascomycota</taxon>
        <taxon>Pezizomycotina</taxon>
        <taxon>Sordariomycetes</taxon>
        <taxon>Sordariomycetidae</taxon>
        <taxon>Diaporthales</taxon>
        <taxon>Cryphonectriaceae</taxon>
        <taxon>Cryphonectria-Endothia species complex</taxon>
        <taxon>Cryphonectria</taxon>
    </lineage>
</organism>
<feature type="region of interest" description="Disordered" evidence="1">
    <location>
        <begin position="34"/>
        <end position="120"/>
    </location>
</feature>
<evidence type="ECO:0000256" key="1">
    <source>
        <dbReference type="SAM" id="MobiDB-lite"/>
    </source>
</evidence>
<dbReference type="EMBL" id="MU032345">
    <property type="protein sequence ID" value="KAF3769171.1"/>
    <property type="molecule type" value="Genomic_DNA"/>
</dbReference>
<dbReference type="RefSeq" id="XP_040780132.1">
    <property type="nucleotide sequence ID" value="XM_040918196.1"/>
</dbReference>
<proteinExistence type="predicted"/>
<dbReference type="OrthoDB" id="5366256at2759"/>
<dbReference type="GeneID" id="63835325"/>
<evidence type="ECO:0000313" key="2">
    <source>
        <dbReference type="EMBL" id="KAF3769171.1"/>
    </source>
</evidence>
<feature type="compositionally biased region" description="Basic and acidic residues" evidence="1">
    <location>
        <begin position="69"/>
        <end position="96"/>
    </location>
</feature>
<dbReference type="Gene3D" id="3.30.160.60">
    <property type="entry name" value="Classic Zinc Finger"/>
    <property type="match status" value="1"/>
</dbReference>
<gene>
    <name evidence="2" type="ORF">M406DRAFT_273760</name>
</gene>
<comment type="caution">
    <text evidence="2">The sequence shown here is derived from an EMBL/GenBank/DDBJ whole genome shotgun (WGS) entry which is preliminary data.</text>
</comment>
<keyword evidence="3" id="KW-1185">Reference proteome</keyword>
<dbReference type="Proteomes" id="UP000803844">
    <property type="component" value="Unassembled WGS sequence"/>
</dbReference>
<protein>
    <submittedName>
        <fullName evidence="2">Uncharacterized protein</fullName>
    </submittedName>
</protein>
<dbReference type="AlphaFoldDB" id="A0A9P4Y9D4"/>
<sequence length="316" mass="34487">MSTAALQYDPGFNHFNMGGRTSFAWPDVVLEPTHNTFPGQELGPYASDSSLSPPPQQRSMTNSPPRMAPEQRELKRQRDQVRRDSKLSARLRRAESHSSQGGHYDMASPPHSANGDYTTGTSSLPSMPVYTTAPSDLSLLTEPTTLAPQLVLPPYSPPLPSSNSLPLHSPPLPSSTSTVFPSPYQPPAYLPEYPYTPSSSSSVSSHYGPMSHEPPMMYSMPSIMQPGSAPHHHADGPSAVRVVQSRPKPQCWEHGCNGRQFSTFSNLLRHQREKSGQAAKATCPDCGAEFTRTTARNGHLLHQKCKTKRQGSTSSN</sequence>
<name>A0A9P4Y9D4_CRYP1</name>
<reference evidence="2" key="1">
    <citation type="journal article" date="2020" name="Phytopathology">
        <title>Genome sequence of the chestnut blight fungus Cryphonectria parasitica EP155: A fundamental resource for an archetypical invasive plant pathogen.</title>
        <authorList>
            <person name="Crouch J.A."/>
            <person name="Dawe A."/>
            <person name="Aerts A."/>
            <person name="Barry K."/>
            <person name="Churchill A.C.L."/>
            <person name="Grimwood J."/>
            <person name="Hillman B."/>
            <person name="Milgroom M.G."/>
            <person name="Pangilinan J."/>
            <person name="Smith M."/>
            <person name="Salamov A."/>
            <person name="Schmutz J."/>
            <person name="Yadav J."/>
            <person name="Grigoriev I.V."/>
            <person name="Nuss D."/>
        </authorList>
    </citation>
    <scope>NUCLEOTIDE SEQUENCE</scope>
    <source>
        <strain evidence="2">EP155</strain>
    </source>
</reference>